<dbReference type="SUPFAM" id="SSF88659">
    <property type="entry name" value="Sigma3 and sigma4 domains of RNA polymerase sigma factors"/>
    <property type="match status" value="1"/>
</dbReference>
<protein>
    <submittedName>
        <fullName evidence="8">RNA polymerase sigma factor, sigma-70 family</fullName>
    </submittedName>
</protein>
<evidence type="ECO:0000313" key="9">
    <source>
        <dbReference type="Proteomes" id="UP000199513"/>
    </source>
</evidence>
<keyword evidence="9" id="KW-1185">Reference proteome</keyword>
<feature type="domain" description="RNA polymerase sigma-70 region 2" evidence="6">
    <location>
        <begin position="24"/>
        <end position="90"/>
    </location>
</feature>
<dbReference type="GO" id="GO:0016987">
    <property type="term" value="F:sigma factor activity"/>
    <property type="evidence" value="ECO:0007669"/>
    <property type="project" value="UniProtKB-KW"/>
</dbReference>
<dbReference type="PANTHER" id="PTHR43133:SF46">
    <property type="entry name" value="RNA POLYMERASE SIGMA-70 FACTOR ECF SUBFAMILY"/>
    <property type="match status" value="1"/>
</dbReference>
<dbReference type="NCBIfam" id="TIGR02937">
    <property type="entry name" value="sigma70-ECF"/>
    <property type="match status" value="1"/>
</dbReference>
<evidence type="ECO:0000256" key="3">
    <source>
        <dbReference type="ARBA" id="ARBA00023082"/>
    </source>
</evidence>
<dbReference type="AlphaFoldDB" id="A0A1I2JFR9"/>
<dbReference type="GO" id="GO:0003677">
    <property type="term" value="F:DNA binding"/>
    <property type="evidence" value="ECO:0007669"/>
    <property type="project" value="InterPro"/>
</dbReference>
<evidence type="ECO:0000256" key="4">
    <source>
        <dbReference type="ARBA" id="ARBA00023163"/>
    </source>
</evidence>
<dbReference type="Proteomes" id="UP000199513">
    <property type="component" value="Unassembled WGS sequence"/>
</dbReference>
<dbReference type="Pfam" id="PF08281">
    <property type="entry name" value="Sigma70_r4_2"/>
    <property type="match status" value="1"/>
</dbReference>
<evidence type="ECO:0000256" key="1">
    <source>
        <dbReference type="ARBA" id="ARBA00010641"/>
    </source>
</evidence>
<accession>A0A1I2JFR9</accession>
<keyword evidence="4" id="KW-0804">Transcription</keyword>
<feature type="coiled-coil region" evidence="5">
    <location>
        <begin position="78"/>
        <end position="135"/>
    </location>
</feature>
<evidence type="ECO:0000313" key="8">
    <source>
        <dbReference type="EMBL" id="SFF53404.1"/>
    </source>
</evidence>
<dbReference type="InterPro" id="IPR039425">
    <property type="entry name" value="RNA_pol_sigma-70-like"/>
</dbReference>
<dbReference type="Gene3D" id="1.10.10.10">
    <property type="entry name" value="Winged helix-like DNA-binding domain superfamily/Winged helix DNA-binding domain"/>
    <property type="match status" value="1"/>
</dbReference>
<dbReference type="PANTHER" id="PTHR43133">
    <property type="entry name" value="RNA POLYMERASE ECF-TYPE SIGMA FACTO"/>
    <property type="match status" value="1"/>
</dbReference>
<evidence type="ECO:0000259" key="6">
    <source>
        <dbReference type="Pfam" id="PF04542"/>
    </source>
</evidence>
<dbReference type="InterPro" id="IPR014284">
    <property type="entry name" value="RNA_pol_sigma-70_dom"/>
</dbReference>
<dbReference type="InterPro" id="IPR036388">
    <property type="entry name" value="WH-like_DNA-bd_sf"/>
</dbReference>
<name>A0A1I2JFR9_9BACT</name>
<gene>
    <name evidence="8" type="ORF">SAMN04488541_105021</name>
</gene>
<dbReference type="RefSeq" id="WP_091549185.1">
    <property type="nucleotide sequence ID" value="NZ_FONY01000050.1"/>
</dbReference>
<dbReference type="InterPro" id="IPR013325">
    <property type="entry name" value="RNA_pol_sigma_r2"/>
</dbReference>
<dbReference type="SUPFAM" id="SSF88946">
    <property type="entry name" value="Sigma2 domain of RNA polymerase sigma factors"/>
    <property type="match status" value="1"/>
</dbReference>
<dbReference type="OrthoDB" id="9150024at2"/>
<dbReference type="STRING" id="1003.SAMN04488541_105021"/>
<evidence type="ECO:0000256" key="5">
    <source>
        <dbReference type="SAM" id="Coils"/>
    </source>
</evidence>
<evidence type="ECO:0000259" key="7">
    <source>
        <dbReference type="Pfam" id="PF08281"/>
    </source>
</evidence>
<dbReference type="Gene3D" id="1.10.1740.10">
    <property type="match status" value="1"/>
</dbReference>
<keyword evidence="2" id="KW-0805">Transcription regulation</keyword>
<keyword evidence="5" id="KW-0175">Coiled coil</keyword>
<organism evidence="8 9">
    <name type="scientific">Thermoflexibacter ruber</name>
    <dbReference type="NCBI Taxonomy" id="1003"/>
    <lineage>
        <taxon>Bacteria</taxon>
        <taxon>Pseudomonadati</taxon>
        <taxon>Bacteroidota</taxon>
        <taxon>Cytophagia</taxon>
        <taxon>Cytophagales</taxon>
        <taxon>Thermoflexibacteraceae</taxon>
        <taxon>Thermoflexibacter</taxon>
    </lineage>
</organism>
<keyword evidence="3" id="KW-0731">Sigma factor</keyword>
<dbReference type="InterPro" id="IPR013324">
    <property type="entry name" value="RNA_pol_sigma_r3/r4-like"/>
</dbReference>
<dbReference type="EMBL" id="FONY01000050">
    <property type="protein sequence ID" value="SFF53404.1"/>
    <property type="molecule type" value="Genomic_DNA"/>
</dbReference>
<comment type="similarity">
    <text evidence="1">Belongs to the sigma-70 factor family. ECF subfamily.</text>
</comment>
<dbReference type="CDD" id="cd06171">
    <property type="entry name" value="Sigma70_r4"/>
    <property type="match status" value="1"/>
</dbReference>
<dbReference type="InterPro" id="IPR013249">
    <property type="entry name" value="RNA_pol_sigma70_r4_t2"/>
</dbReference>
<feature type="domain" description="RNA polymerase sigma factor 70 region 4 type 2" evidence="7">
    <location>
        <begin position="121"/>
        <end position="172"/>
    </location>
</feature>
<reference evidence="8 9" key="1">
    <citation type="submission" date="2016-10" db="EMBL/GenBank/DDBJ databases">
        <authorList>
            <person name="de Groot N.N."/>
        </authorList>
    </citation>
    <scope>NUCLEOTIDE SEQUENCE [LARGE SCALE GENOMIC DNA]</scope>
    <source>
        <strain>GEY</strain>
        <strain evidence="9">DSM 9560</strain>
    </source>
</reference>
<proteinExistence type="inferred from homology"/>
<evidence type="ECO:0000256" key="2">
    <source>
        <dbReference type="ARBA" id="ARBA00023015"/>
    </source>
</evidence>
<sequence length="192" mass="23552">MRKSDYEIWQELKQGKEEAITQMMQYYHADLYQYSLKIAGDADLSKDCIQEVFMEIWTKREKLADVQYIKPYLFKSLRRRIIHHKNQKKKELENLEVEFDIVFSHEDFLVQELNLQEKQAKLVQALNQLSKRQREAIYLRFYEGLNYEQIAEIMGITYQPLYNLIYKSLKLLREYMTVFLLMRLYFLYLPRY</sequence>
<dbReference type="Pfam" id="PF04542">
    <property type="entry name" value="Sigma70_r2"/>
    <property type="match status" value="1"/>
</dbReference>
<dbReference type="GO" id="GO:0006352">
    <property type="term" value="P:DNA-templated transcription initiation"/>
    <property type="evidence" value="ECO:0007669"/>
    <property type="project" value="InterPro"/>
</dbReference>
<dbReference type="InterPro" id="IPR007627">
    <property type="entry name" value="RNA_pol_sigma70_r2"/>
</dbReference>